<name>A0A0A8XMZ6_ARUDO</name>
<proteinExistence type="predicted"/>
<sequence length="59" mass="6548">MDCFIPSFVLSGQDCSTFCSIDYLCARQIISLMSMSLEHPPLSNCIVGIQLKSKCMDLI</sequence>
<dbReference type="AlphaFoldDB" id="A0A0A8XMZ6"/>
<protein>
    <submittedName>
        <fullName evidence="1">Uncharacterized protein</fullName>
    </submittedName>
</protein>
<organism evidence="1">
    <name type="scientific">Arundo donax</name>
    <name type="common">Giant reed</name>
    <name type="synonym">Donax arundinaceus</name>
    <dbReference type="NCBI Taxonomy" id="35708"/>
    <lineage>
        <taxon>Eukaryota</taxon>
        <taxon>Viridiplantae</taxon>
        <taxon>Streptophyta</taxon>
        <taxon>Embryophyta</taxon>
        <taxon>Tracheophyta</taxon>
        <taxon>Spermatophyta</taxon>
        <taxon>Magnoliopsida</taxon>
        <taxon>Liliopsida</taxon>
        <taxon>Poales</taxon>
        <taxon>Poaceae</taxon>
        <taxon>PACMAD clade</taxon>
        <taxon>Arundinoideae</taxon>
        <taxon>Arundineae</taxon>
        <taxon>Arundo</taxon>
    </lineage>
</organism>
<reference evidence="1" key="1">
    <citation type="submission" date="2014-09" db="EMBL/GenBank/DDBJ databases">
        <authorList>
            <person name="Magalhaes I.L.F."/>
            <person name="Oliveira U."/>
            <person name="Santos F.R."/>
            <person name="Vidigal T.H.D.A."/>
            <person name="Brescovit A.D."/>
            <person name="Santos A.J."/>
        </authorList>
    </citation>
    <scope>NUCLEOTIDE SEQUENCE</scope>
    <source>
        <tissue evidence="1">Shoot tissue taken approximately 20 cm above the soil surface</tissue>
    </source>
</reference>
<reference evidence="1" key="2">
    <citation type="journal article" date="2015" name="Data Brief">
        <title>Shoot transcriptome of the giant reed, Arundo donax.</title>
        <authorList>
            <person name="Barrero R.A."/>
            <person name="Guerrero F.D."/>
            <person name="Moolhuijzen P."/>
            <person name="Goolsby J.A."/>
            <person name="Tidwell J."/>
            <person name="Bellgard S.E."/>
            <person name="Bellgard M.I."/>
        </authorList>
    </citation>
    <scope>NUCLEOTIDE SEQUENCE</scope>
    <source>
        <tissue evidence="1">Shoot tissue taken approximately 20 cm above the soil surface</tissue>
    </source>
</reference>
<dbReference type="EMBL" id="GBRH01283386">
    <property type="protein sequence ID" value="JAD14509.1"/>
    <property type="molecule type" value="Transcribed_RNA"/>
</dbReference>
<evidence type="ECO:0000313" key="1">
    <source>
        <dbReference type="EMBL" id="JAD14509.1"/>
    </source>
</evidence>
<accession>A0A0A8XMZ6</accession>